<evidence type="ECO:0000313" key="5">
    <source>
        <dbReference type="EMBL" id="MBL7630926.1"/>
    </source>
</evidence>
<dbReference type="InterPro" id="IPR012337">
    <property type="entry name" value="RNaseH-like_sf"/>
</dbReference>
<organism evidence="5 6">
    <name type="scientific">Frankia nepalensis</name>
    <dbReference type="NCBI Taxonomy" id="1836974"/>
    <lineage>
        <taxon>Bacteria</taxon>
        <taxon>Bacillati</taxon>
        <taxon>Actinomycetota</taxon>
        <taxon>Actinomycetes</taxon>
        <taxon>Frankiales</taxon>
        <taxon>Frankiaceae</taxon>
        <taxon>Frankia</taxon>
    </lineage>
</organism>
<name>A0A937RS40_9ACTN</name>
<evidence type="ECO:0000256" key="1">
    <source>
        <dbReference type="ARBA" id="ARBA00022722"/>
    </source>
</evidence>
<dbReference type="CDD" id="cd17748">
    <property type="entry name" value="BRCT_DNA_ligase_like"/>
    <property type="match status" value="1"/>
</dbReference>
<protein>
    <recommendedName>
        <fullName evidence="4">BRCT domain-containing protein</fullName>
    </recommendedName>
</protein>
<evidence type="ECO:0000259" key="4">
    <source>
        <dbReference type="PROSITE" id="PS50172"/>
    </source>
</evidence>
<reference evidence="5" key="1">
    <citation type="submission" date="2020-12" db="EMBL/GenBank/DDBJ databases">
        <title>Genomic characterization of non-nitrogen-fixing Frankia strains.</title>
        <authorList>
            <person name="Carlos-Shanley C."/>
            <person name="Guerra T."/>
            <person name="Hahn D."/>
        </authorList>
    </citation>
    <scope>NUCLEOTIDE SEQUENCE</scope>
    <source>
        <strain evidence="5">CN6</strain>
    </source>
</reference>
<keyword evidence="2" id="KW-0378">Hydrolase</keyword>
<sequence length="460" mass="48167">MVDVEATGLRPRQDRVLSIGVVLLAPDGSVEHRWSTLLDPGCDPGPVHIHGLTREVLAGSPTFDQVQGQLAGLLANRVLVAHNARYDWAMLASEALRAGQALPVANRLCTWVLSRRLDLPVPDLKLGTLAAHWGVAQTRAHDAADDAAVLAALLPRLLRVAAEQELELPLTPCAAELPPPFPGRGPRIPCPYVNPGRLGAVAGGLAQGMVAVFTGPSRMPRERLETMATEAGLKVTDAVNGATSLLVTNDVGSGSRKARAALARDIPVVDEETFLRLLADIRPGVRRPLAVVTDPAPDQAARPAAADGRLTAIEAGPAVSEADEEPRPVPAEPAARRATAGLAVPAEPGQIVELPGLTEPPGPVEPAGPGAAPGAVPAAALGGTVREIRTARRARAEGQCPRGVRRVLRLAEIYRRGGAWRPRAVGQDYDHGLAELVPAYDTNITTDTDSDDVDTGDEGS</sequence>
<evidence type="ECO:0000256" key="3">
    <source>
        <dbReference type="ARBA" id="ARBA00022839"/>
    </source>
</evidence>
<dbReference type="Pfam" id="PF00533">
    <property type="entry name" value="BRCT"/>
    <property type="match status" value="1"/>
</dbReference>
<dbReference type="SMART" id="SM00292">
    <property type="entry name" value="BRCT"/>
    <property type="match status" value="1"/>
</dbReference>
<dbReference type="InterPro" id="IPR036397">
    <property type="entry name" value="RNaseH_sf"/>
</dbReference>
<dbReference type="InterPro" id="IPR001357">
    <property type="entry name" value="BRCT_dom"/>
</dbReference>
<comment type="caution">
    <text evidence="5">The sequence shown here is derived from an EMBL/GenBank/DDBJ whole genome shotgun (WGS) entry which is preliminary data.</text>
</comment>
<keyword evidence="3" id="KW-0269">Exonuclease</keyword>
<dbReference type="GO" id="GO:0008408">
    <property type="term" value="F:3'-5' exonuclease activity"/>
    <property type="evidence" value="ECO:0007669"/>
    <property type="project" value="TreeGrafter"/>
</dbReference>
<dbReference type="InterPro" id="IPR013520">
    <property type="entry name" value="Ribonucl_H"/>
</dbReference>
<dbReference type="Gene3D" id="3.30.420.10">
    <property type="entry name" value="Ribonuclease H-like superfamily/Ribonuclease H"/>
    <property type="match status" value="1"/>
</dbReference>
<dbReference type="Pfam" id="PF00929">
    <property type="entry name" value="RNase_T"/>
    <property type="match status" value="1"/>
</dbReference>
<feature type="domain" description="BRCT" evidence="4">
    <location>
        <begin position="201"/>
        <end position="278"/>
    </location>
</feature>
<dbReference type="FunFam" id="3.30.420.10:FF:000045">
    <property type="entry name" value="3'-5' exonuclease DinG"/>
    <property type="match status" value="1"/>
</dbReference>
<dbReference type="Gene3D" id="3.40.50.10190">
    <property type="entry name" value="BRCT domain"/>
    <property type="match status" value="1"/>
</dbReference>
<gene>
    <name evidence="5" type="ORF">I7412_27940</name>
</gene>
<dbReference type="SMART" id="SM00479">
    <property type="entry name" value="EXOIII"/>
    <property type="match status" value="1"/>
</dbReference>
<dbReference type="AlphaFoldDB" id="A0A937RS40"/>
<dbReference type="Proteomes" id="UP000604475">
    <property type="component" value="Unassembled WGS sequence"/>
</dbReference>
<dbReference type="InterPro" id="IPR003325">
    <property type="entry name" value="TerD"/>
</dbReference>
<dbReference type="SUPFAM" id="SSF52113">
    <property type="entry name" value="BRCT domain"/>
    <property type="match status" value="1"/>
</dbReference>
<dbReference type="GO" id="GO:0003676">
    <property type="term" value="F:nucleic acid binding"/>
    <property type="evidence" value="ECO:0007669"/>
    <property type="project" value="InterPro"/>
</dbReference>
<dbReference type="CDD" id="cd06127">
    <property type="entry name" value="DEDDh"/>
    <property type="match status" value="1"/>
</dbReference>
<dbReference type="InterPro" id="IPR036420">
    <property type="entry name" value="BRCT_dom_sf"/>
</dbReference>
<proteinExistence type="predicted"/>
<dbReference type="GO" id="GO:0005829">
    <property type="term" value="C:cytosol"/>
    <property type="evidence" value="ECO:0007669"/>
    <property type="project" value="TreeGrafter"/>
</dbReference>
<dbReference type="EMBL" id="JAEACQ010000256">
    <property type="protein sequence ID" value="MBL7630926.1"/>
    <property type="molecule type" value="Genomic_DNA"/>
</dbReference>
<accession>A0A937RS40</accession>
<dbReference type="PANTHER" id="PTHR30231:SF4">
    <property type="entry name" value="PROTEIN NEN2"/>
    <property type="match status" value="1"/>
</dbReference>
<dbReference type="Pfam" id="PF02342">
    <property type="entry name" value="TerD"/>
    <property type="match status" value="1"/>
</dbReference>
<dbReference type="PANTHER" id="PTHR30231">
    <property type="entry name" value="DNA POLYMERASE III SUBUNIT EPSILON"/>
    <property type="match status" value="1"/>
</dbReference>
<dbReference type="PROSITE" id="PS50172">
    <property type="entry name" value="BRCT"/>
    <property type="match status" value="1"/>
</dbReference>
<keyword evidence="1" id="KW-0540">Nuclease</keyword>
<evidence type="ECO:0000313" key="6">
    <source>
        <dbReference type="Proteomes" id="UP000604475"/>
    </source>
</evidence>
<keyword evidence="6" id="KW-1185">Reference proteome</keyword>
<dbReference type="SUPFAM" id="SSF53098">
    <property type="entry name" value="Ribonuclease H-like"/>
    <property type="match status" value="1"/>
</dbReference>
<evidence type="ECO:0000256" key="2">
    <source>
        <dbReference type="ARBA" id="ARBA00022801"/>
    </source>
</evidence>